<evidence type="ECO:0000256" key="1">
    <source>
        <dbReference type="SAM" id="MobiDB-lite"/>
    </source>
</evidence>
<dbReference type="Pfam" id="PF10470">
    <property type="entry name" value="AKAP7_RIRII_bdg"/>
    <property type="match status" value="1"/>
</dbReference>
<dbReference type="Proteomes" id="UP000081671">
    <property type="component" value="Unplaced"/>
</dbReference>
<evidence type="ECO:0000313" key="4">
    <source>
        <dbReference type="RefSeq" id="XP_012882588.1"/>
    </source>
</evidence>
<protein>
    <submittedName>
        <fullName evidence="4">A-kinase anchor protein C18orf42 homolog</fullName>
    </submittedName>
</protein>
<accession>A0A1S3G1A4</accession>
<dbReference type="InterPro" id="IPR019511">
    <property type="entry name" value="AKAP7_RI-RII-bd_dom"/>
</dbReference>
<gene>
    <name evidence="4" type="primary">LOC105993772</name>
</gene>
<evidence type="ECO:0000259" key="2">
    <source>
        <dbReference type="Pfam" id="PF10470"/>
    </source>
</evidence>
<keyword evidence="3" id="KW-1185">Reference proteome</keyword>
<dbReference type="KEGG" id="dord:105993772"/>
<reference evidence="4" key="1">
    <citation type="submission" date="2025-08" db="UniProtKB">
        <authorList>
            <consortium name="RefSeq"/>
        </authorList>
    </citation>
    <scope>IDENTIFICATION</scope>
    <source>
        <tissue evidence="4">Kidney</tissue>
    </source>
</reference>
<feature type="region of interest" description="Disordered" evidence="1">
    <location>
        <begin position="1"/>
        <end position="125"/>
    </location>
</feature>
<proteinExistence type="predicted"/>
<feature type="compositionally biased region" description="Low complexity" evidence="1">
    <location>
        <begin position="53"/>
        <end position="68"/>
    </location>
</feature>
<dbReference type="RefSeq" id="XP_012882588.1">
    <property type="nucleotide sequence ID" value="XM_013027134.1"/>
</dbReference>
<feature type="domain" description="A-kinase anchor protein 7 RI-RII subunit-binding" evidence="2">
    <location>
        <begin position="115"/>
        <end position="148"/>
    </location>
</feature>
<dbReference type="CTD" id="642597"/>
<sequence length="172" mass="18481">MVFAPGKPAPCFPTRCPGGERGPGLGDRQGARPLPQDPSARPESARPAVGAAPSPLSPILPHLSSNNLQPVPVIFLPGPSTPHPGAGTWRTGELRQQQHRQPRAGGRGGEKPGNEPEEAKLQSASKQIVQNAILQAVQQVSRESQHREGRPSDSRPRCQLGRRDLPKKHEKK</sequence>
<dbReference type="GeneID" id="105993772"/>
<organism evidence="3 4">
    <name type="scientific">Dipodomys ordii</name>
    <name type="common">Ord's kangaroo rat</name>
    <dbReference type="NCBI Taxonomy" id="10020"/>
    <lineage>
        <taxon>Eukaryota</taxon>
        <taxon>Metazoa</taxon>
        <taxon>Chordata</taxon>
        <taxon>Craniata</taxon>
        <taxon>Vertebrata</taxon>
        <taxon>Euteleostomi</taxon>
        <taxon>Mammalia</taxon>
        <taxon>Eutheria</taxon>
        <taxon>Euarchontoglires</taxon>
        <taxon>Glires</taxon>
        <taxon>Rodentia</taxon>
        <taxon>Castorimorpha</taxon>
        <taxon>Heteromyidae</taxon>
        <taxon>Dipodomyinae</taxon>
        <taxon>Dipodomys</taxon>
    </lineage>
</organism>
<feature type="region of interest" description="Disordered" evidence="1">
    <location>
        <begin position="138"/>
        <end position="172"/>
    </location>
</feature>
<dbReference type="AlphaFoldDB" id="A0A1S3G1A4"/>
<dbReference type="InParanoid" id="A0A1S3G1A4"/>
<dbReference type="OrthoDB" id="9886207at2759"/>
<name>A0A1S3G1A4_DIPOR</name>
<feature type="compositionally biased region" description="Basic and acidic residues" evidence="1">
    <location>
        <begin position="108"/>
        <end position="120"/>
    </location>
</feature>
<feature type="compositionally biased region" description="Basic and acidic residues" evidence="1">
    <location>
        <begin position="143"/>
        <end position="164"/>
    </location>
</feature>
<evidence type="ECO:0000313" key="3">
    <source>
        <dbReference type="Proteomes" id="UP000081671"/>
    </source>
</evidence>